<feature type="compositionally biased region" description="Basic residues" evidence="1">
    <location>
        <begin position="815"/>
        <end position="847"/>
    </location>
</feature>
<feature type="compositionally biased region" description="Basic and acidic residues" evidence="1">
    <location>
        <begin position="995"/>
        <end position="1019"/>
    </location>
</feature>
<dbReference type="PROSITE" id="PS00036">
    <property type="entry name" value="BZIP_BASIC"/>
    <property type="match status" value="1"/>
</dbReference>
<feature type="region of interest" description="Disordered" evidence="1">
    <location>
        <begin position="739"/>
        <end position="872"/>
    </location>
</feature>
<feature type="region of interest" description="Disordered" evidence="1">
    <location>
        <begin position="2347"/>
        <end position="2368"/>
    </location>
</feature>
<feature type="compositionally biased region" description="Basic and acidic residues" evidence="1">
    <location>
        <begin position="103"/>
        <end position="113"/>
    </location>
</feature>
<feature type="region of interest" description="Disordered" evidence="1">
    <location>
        <begin position="82"/>
        <end position="124"/>
    </location>
</feature>
<evidence type="ECO:0000259" key="2">
    <source>
        <dbReference type="PROSITE" id="PS00036"/>
    </source>
</evidence>
<feature type="compositionally biased region" description="Basic and acidic residues" evidence="1">
    <location>
        <begin position="2587"/>
        <end position="2606"/>
    </location>
</feature>
<feature type="compositionally biased region" description="Basic and acidic residues" evidence="1">
    <location>
        <begin position="2672"/>
        <end position="2685"/>
    </location>
</feature>
<feature type="region of interest" description="Disordered" evidence="1">
    <location>
        <begin position="2638"/>
        <end position="2874"/>
    </location>
</feature>
<feature type="compositionally biased region" description="Polar residues" evidence="1">
    <location>
        <begin position="2491"/>
        <end position="2501"/>
    </location>
</feature>
<protein>
    <recommendedName>
        <fullName evidence="2">BZIP domain-containing protein</fullName>
    </recommendedName>
</protein>
<evidence type="ECO:0000313" key="4">
    <source>
        <dbReference type="Proteomes" id="UP000617340"/>
    </source>
</evidence>
<feature type="compositionally biased region" description="Basic and acidic residues" evidence="1">
    <location>
        <begin position="222"/>
        <end position="245"/>
    </location>
</feature>
<feature type="compositionally biased region" description="Basic residues" evidence="1">
    <location>
        <begin position="1825"/>
        <end position="1835"/>
    </location>
</feature>
<feature type="compositionally biased region" description="Basic and acidic residues" evidence="1">
    <location>
        <begin position="1748"/>
        <end position="1793"/>
    </location>
</feature>
<feature type="compositionally biased region" description="Basic and acidic residues" evidence="1">
    <location>
        <begin position="1836"/>
        <end position="1851"/>
    </location>
</feature>
<feature type="region of interest" description="Disordered" evidence="1">
    <location>
        <begin position="505"/>
        <end position="526"/>
    </location>
</feature>
<feature type="compositionally biased region" description="Basic and acidic residues" evidence="1">
    <location>
        <begin position="254"/>
        <end position="337"/>
    </location>
</feature>
<feature type="compositionally biased region" description="Polar residues" evidence="1">
    <location>
        <begin position="203"/>
        <end position="213"/>
    </location>
</feature>
<sequence>MSGTEDAYAPEEPTPDISMSLIDIQMPETPESTRGQASDGDTCRLESPRMLKPVLGKVQAKKRLMAFANKFNVLPKASNKSSVPQAQVIGTVKDTADNEDNTSDTKSKTKTEHSQQSYNRFSSGSKLKKKTVSIKCNYMIHIFYLEEKVLAIEEIRREESKSKLLLAEAMAAASLEEESFNRNNSTMWETSRNLKGRSRQKDAISSQRGSNKSVIERKRKHNREEKGGSANKQAKERHENKEKYNYKTSLQNREQQRKDRERKDDKCKRDEAKVELNRDKKEDGKDKKESYKDKKEEIKEKKEELRDRKEKQNDLQESVVDVKTKKDNNKLKDKEKEREIKKYDSWAEMKKSGITLDEVIQSRKQEVSERSTKSRTVQDYARYLDQMLMLNNFRLKRTALIAEGLDGPKEFPPESIKLTKRGRQLLYCENPRISLLLNRQQLLQAVTLDRREKLQDICDATSIQIDIEDNEESLCSRNWYKKINMIKPNSDTKWQLSINVQPQKSKWDSEDEEILQENNETGNEKEQMEIENIIEQGDKVSASISDSPKNSENIENIDNQNNSDVKKPEILDEASASPILLSTGNEKLASEYEQFMKMVCTDIPLPDTVNTVQKFSSEKCLLKSVSPSNYHEFNIEVTSSEDKCNTFSTTKSIACENQNKITNEVLTEKQLQENECLENSCITFQPSEHSTLSANSQAPMQENERIFENSITREEEEIEESESIPNDWENVRIKVEHLSDENSEPRKRKRKKKRVQKKTSSSESSSSSSSSDSEDKKTKRRHSRKLSQDSSSSDSDSSESSSTSSSSESFSSDNKRKKKKRRKRKIGKRKRKAKRIARIKKRRRRKISSPSSSSESDERRKRKKINKKKLKSRKVLNEKEIDSRELINEVSDSTIKHTLQIQSASKKIKEEMNVEGEKQNLWENKNKSVINKEKQDKTADKFLEEWEVNSVIIAKRLESQISEMNRDVSKLKDDEQNKLKKTDRGGDKNVIAIEKMNEKRSDDNFSEGKQKIENDLDEKRKRKKDKDKKSNAEFLADWERETERIARQIIQDDMKFSKKLEKHKKEKWRETEFDTLNVPSLTQLEKEVSKGQLLADEWEVDSLEAIAELTVNKKKASYSSTKKLEKEVKYDKKTDTYIAVDKESARENRKRIERLCTIRIWEDEEEEGEREAMMLVQEKNKRKKDDWDIEEESFMHTNEKGKDNIDTSSIASANSVATTIVSDIDISCNAQSDLPIINYVKNSKDRNSVDMLDKLKENEFNINKKIKKSRWDIGSQSDEKMELKASVMWEEECVEWSNRTKSEHTSNRTSMDEKISLKDKVKDDICHVVNQPLNIETFNSKYSENPTNFLKRMQSCSLKLDDKELLEQSWSENANIDTIIENTSITNKKSPCTERLKTILDIDTKLGQRNIELYSPSSPAPSQKSEDIEASSNGSISTSLSKIRSHEDKNKELCQIEEKSISSSTIVANTIPLQLKKFHENICITPKTSTTKHSLQNMSVHSKTEKCSTVVTENSEKLLNNLLVTDSCSDAHSSKSLQMDMFAEYETNVSYNNENVQNVDAKTEINIKNDETSEEKAAFKLIPKQFLIRRSNEHDKSKKTEVPLLDSAQQVAALLTIQKKLLQSRILGNDKEDTEFASTCITDANKSVDANIISTDECSSIDHAITATNVQLGSKEEMLQNSQLQSTHPKFQTSNTYSDQSDEYKNKDKKKDENNKTSKLTSIEDNSDMDILRNTKSLNREQRKKRPLKQEDDKRYNDRNKDKRNRKSNELIRDRIDKRDYRGSRMEYNENRRKISPMRNKRKHIDSPCTSWECEGSGSGSHSRSWSRSRSKSPRRRDETVVYIRDRERKLNRSTRTRNTDDRKDRFTRSPERSINTNYNKPNKNNRDEWNKRKYDNMDKNREKEMKPYDPIEILRERNMELNKHSENRIQIEEELDQTFWQFEMDNALRDGESLDSFSNQQDMNLDYNNRSYFRDESLEREIMEGPISSRRSKKRRLNTRRDMQWSKVGDSTDLEKYNHSMRRTEKFPRRLRLSPCLRHSPSRLSVDRFRCISRSRSRSWTRSRSRSRSRSKSRSRSRSRSRSKLQSGSRSRSRSTSRTRSNSRSRKRSPSKSLEYESRLSETLRLSRSPSLLRDKINGSMRERKEGRDSRKNCEETGRRIETIVQSTSSVTRVTADSTVMDTEMQITGGVDNVSSNFQYSGVNESSNDYYYTENNLTYPPCIDDSVASSPKRLSLDDRLELELGIKKQHEQETNVLSDYSNNFNANTVVYPSPPPQQQQQLYRRQPTVLQVGNVLQVVPADYNGISPARTEIPAITTPSIVHGSSQVVRVGNVLQVVPTSLDWSGATQSTVDQSGTTSYSTDPSPSPISVPISVPVPVPVPMPVPTIPSVVSTPTQSSTLSPVPLSLSIPVPAPVPIPISSAAYPRSDITVQKVSAQPVYNYEAILETRRKEREERKRLREMRRKEKERRRIEKVNRRALRLLEKKTIGTPQSENTTLLDNRKIPPSIDRSVIKALHEGDEEATLDDQSGKEPDNSVSLITSVEEEEDVAGDDDEDDDEEEEAEGEDEDDDYEDPEDDEEEEELNDQKAISKIENRKEEIKDTDIPLNDTNTNQVESKPKDWPLLPVAPLKGILISPGFRKDTSSNENVDDLTTVDDDNEDCIDKEEVDTEKTSDINKGDNTCENKINMTKNKTKLKVKVSQKKRRTKKSVQFADGVKPGEGTSPSGGEGDMPSPPPPSSTISQDSPCDLKRSISKRIKKEKRARHPKTKKKVKVKIIKLKKPRVTPLSAMMIEDSDELDDLPPPPPPPGSPPPPNLWPSYLSAYSGTVRATETQSIVSTPTPVQAPPPPTPLPLLVPPPPLNYTIQPCTKA</sequence>
<feature type="compositionally biased region" description="Basic and acidic residues" evidence="1">
    <location>
        <begin position="964"/>
        <end position="987"/>
    </location>
</feature>
<feature type="compositionally biased region" description="Polar residues" evidence="1">
    <location>
        <begin position="1679"/>
        <end position="1699"/>
    </location>
</feature>
<reference evidence="3" key="1">
    <citation type="journal article" date="2020" name="G3 (Bethesda)">
        <title>High-Quality Assemblies for Three Invasive Social Wasps from the &lt;i&gt;Vespula&lt;/i&gt; Genus.</title>
        <authorList>
            <person name="Harrop T.W.R."/>
            <person name="Guhlin J."/>
            <person name="McLaughlin G.M."/>
            <person name="Permina E."/>
            <person name="Stockwell P."/>
            <person name="Gilligan J."/>
            <person name="Le Lec M.F."/>
            <person name="Gruber M.A.M."/>
            <person name="Quinn O."/>
            <person name="Lovegrove M."/>
            <person name="Duncan E.J."/>
            <person name="Remnant E.J."/>
            <person name="Van Eeckhoven J."/>
            <person name="Graham B."/>
            <person name="Knapp R.A."/>
            <person name="Langford K.W."/>
            <person name="Kronenberg Z."/>
            <person name="Press M.O."/>
            <person name="Eacker S.M."/>
            <person name="Wilson-Rankin E.E."/>
            <person name="Purcell J."/>
            <person name="Lester P.J."/>
            <person name="Dearden P.K."/>
        </authorList>
    </citation>
    <scope>NUCLEOTIDE SEQUENCE</scope>
    <source>
        <strain evidence="3">Linc-1</strain>
    </source>
</reference>
<feature type="compositionally biased region" description="Basic residues" evidence="1">
    <location>
        <begin position="2061"/>
        <end position="2084"/>
    </location>
</feature>
<evidence type="ECO:0000313" key="3">
    <source>
        <dbReference type="EMBL" id="KAF7391475.1"/>
    </source>
</evidence>
<feature type="region of interest" description="Disordered" evidence="1">
    <location>
        <begin position="175"/>
        <end position="337"/>
    </location>
</feature>
<keyword evidence="4" id="KW-1185">Reference proteome</keyword>
<feature type="region of interest" description="Disordered" evidence="1">
    <location>
        <begin position="1412"/>
        <end position="1444"/>
    </location>
</feature>
<dbReference type="PANTHER" id="PTHR36812:SF9">
    <property type="entry name" value="MYB-LIKE PROTEIN X ISOFORM X1"/>
    <property type="match status" value="1"/>
</dbReference>
<evidence type="ECO:0000256" key="1">
    <source>
        <dbReference type="SAM" id="MobiDB-lite"/>
    </source>
</evidence>
<feature type="compositionally biased region" description="Basic residues" evidence="1">
    <location>
        <begin position="1794"/>
        <end position="1804"/>
    </location>
</feature>
<feature type="region of interest" description="Disordered" evidence="1">
    <location>
        <begin position="1985"/>
        <end position="2005"/>
    </location>
</feature>
<feature type="region of interest" description="Disordered" evidence="1">
    <location>
        <begin position="2522"/>
        <end position="2626"/>
    </location>
</feature>
<accession>A0A834N0N6</accession>
<comment type="caution">
    <text evidence="3">The sequence shown here is derived from an EMBL/GenBank/DDBJ whole genome shotgun (WGS) entry which is preliminary data.</text>
</comment>
<feature type="region of interest" description="Disordered" evidence="1">
    <location>
        <begin position="542"/>
        <end position="564"/>
    </location>
</feature>
<feature type="region of interest" description="Disordered" evidence="1">
    <location>
        <begin position="1678"/>
        <end position="1891"/>
    </location>
</feature>
<feature type="region of interest" description="Disordered" evidence="1">
    <location>
        <begin position="1"/>
        <end position="48"/>
    </location>
</feature>
<feature type="compositionally biased region" description="Basic and acidic residues" evidence="1">
    <location>
        <begin position="1858"/>
        <end position="1872"/>
    </location>
</feature>
<feature type="compositionally biased region" description="Low complexity" evidence="1">
    <location>
        <begin position="758"/>
        <end position="771"/>
    </location>
</feature>
<feature type="compositionally biased region" description="Basic residues" evidence="1">
    <location>
        <begin position="2092"/>
        <end position="2111"/>
    </location>
</feature>
<gene>
    <name evidence="3" type="ORF">HZH68_011018</name>
</gene>
<feature type="compositionally biased region" description="Polar residues" evidence="1">
    <location>
        <begin position="1430"/>
        <end position="1442"/>
    </location>
</feature>
<feature type="region of interest" description="Disordered" evidence="1">
    <location>
        <begin position="2486"/>
        <end position="2505"/>
    </location>
</feature>
<dbReference type="Proteomes" id="UP000617340">
    <property type="component" value="Unassembled WGS sequence"/>
</dbReference>
<feature type="compositionally biased region" description="Pro residues" evidence="1">
    <location>
        <begin position="2804"/>
        <end position="2819"/>
    </location>
</feature>
<feature type="region of interest" description="Disordered" evidence="1">
    <location>
        <begin position="2061"/>
        <end position="2159"/>
    </location>
</feature>
<feature type="compositionally biased region" description="Basic and acidic residues" evidence="1">
    <location>
        <begin position="1702"/>
        <end position="1716"/>
    </location>
</feature>
<feature type="compositionally biased region" description="Basic residues" evidence="1">
    <location>
        <begin position="860"/>
        <end position="872"/>
    </location>
</feature>
<dbReference type="EMBL" id="JACSDZ010000011">
    <property type="protein sequence ID" value="KAF7391475.1"/>
    <property type="molecule type" value="Genomic_DNA"/>
</dbReference>
<feature type="region of interest" description="Disordered" evidence="1">
    <location>
        <begin position="963"/>
        <end position="1033"/>
    </location>
</feature>
<feature type="compositionally biased region" description="Low complexity" evidence="1">
    <location>
        <begin position="2124"/>
        <end position="2133"/>
    </location>
</feature>
<feature type="compositionally biased region" description="Polar residues" evidence="1">
    <location>
        <begin position="181"/>
        <end position="193"/>
    </location>
</feature>
<organism evidence="3 4">
    <name type="scientific">Vespula germanica</name>
    <name type="common">German yellow jacket</name>
    <name type="synonym">Paravespula germanica</name>
    <dbReference type="NCBI Taxonomy" id="30212"/>
    <lineage>
        <taxon>Eukaryota</taxon>
        <taxon>Metazoa</taxon>
        <taxon>Ecdysozoa</taxon>
        <taxon>Arthropoda</taxon>
        <taxon>Hexapoda</taxon>
        <taxon>Insecta</taxon>
        <taxon>Pterygota</taxon>
        <taxon>Neoptera</taxon>
        <taxon>Endopterygota</taxon>
        <taxon>Hymenoptera</taxon>
        <taxon>Apocrita</taxon>
        <taxon>Aculeata</taxon>
        <taxon>Vespoidea</taxon>
        <taxon>Vespidae</taxon>
        <taxon>Vespinae</taxon>
        <taxon>Vespula</taxon>
    </lineage>
</organism>
<feature type="compositionally biased region" description="Low complexity" evidence="1">
    <location>
        <begin position="788"/>
        <end position="812"/>
    </location>
</feature>
<feature type="compositionally biased region" description="Polar residues" evidence="1">
    <location>
        <begin position="542"/>
        <end position="563"/>
    </location>
</feature>
<feature type="compositionally biased region" description="Low complexity" evidence="1">
    <location>
        <begin position="2356"/>
        <end position="2365"/>
    </location>
</feature>
<proteinExistence type="predicted"/>
<feature type="compositionally biased region" description="Pro residues" evidence="1">
    <location>
        <begin position="2846"/>
        <end position="2864"/>
    </location>
</feature>
<feature type="compositionally biased region" description="Basic residues" evidence="1">
    <location>
        <begin position="2755"/>
        <end position="2786"/>
    </location>
</feature>
<feature type="compositionally biased region" description="Polar residues" evidence="1">
    <location>
        <begin position="114"/>
        <end position="124"/>
    </location>
</feature>
<feature type="compositionally biased region" description="Acidic residues" evidence="1">
    <location>
        <begin position="2545"/>
        <end position="2586"/>
    </location>
</feature>
<feature type="compositionally biased region" description="Basic residues" evidence="1">
    <location>
        <begin position="746"/>
        <end position="757"/>
    </location>
</feature>
<feature type="compositionally biased region" description="Polar residues" evidence="1">
    <location>
        <begin position="2827"/>
        <end position="2841"/>
    </location>
</feature>
<dbReference type="PANTHER" id="PTHR36812">
    <property type="entry name" value="NEUROFILAMENT TRIPLET M PROTEIN-LIKE PROTEIN"/>
    <property type="match status" value="1"/>
</dbReference>
<feature type="compositionally biased region" description="Acidic residues" evidence="1">
    <location>
        <begin position="2650"/>
        <end position="2671"/>
    </location>
</feature>
<feature type="compositionally biased region" description="Basic and acidic residues" evidence="1">
    <location>
        <begin position="2134"/>
        <end position="2159"/>
    </location>
</feature>
<feature type="compositionally biased region" description="Basic and acidic residues" evidence="1">
    <location>
        <begin position="1730"/>
        <end position="1741"/>
    </location>
</feature>
<feature type="compositionally biased region" description="Basic residues" evidence="1">
    <location>
        <begin position="2694"/>
        <end position="2711"/>
    </location>
</feature>
<name>A0A834N0N6_VESGE</name>
<feature type="domain" description="BZIP" evidence="2">
    <location>
        <begin position="247"/>
        <end position="262"/>
    </location>
</feature>
<dbReference type="GO" id="GO:0003700">
    <property type="term" value="F:DNA-binding transcription factor activity"/>
    <property type="evidence" value="ECO:0007669"/>
    <property type="project" value="InterPro"/>
</dbReference>
<dbReference type="InterPro" id="IPR004827">
    <property type="entry name" value="bZIP"/>
</dbReference>